<dbReference type="Gene3D" id="1.10.10.10">
    <property type="entry name" value="Winged helix-like DNA-binding domain superfamily/Winged helix DNA-binding domain"/>
    <property type="match status" value="1"/>
</dbReference>
<organism evidence="8 9">
    <name type="scientific">Bifidobacterium santillanense</name>
    <dbReference type="NCBI Taxonomy" id="2809028"/>
    <lineage>
        <taxon>Bacteria</taxon>
        <taxon>Bacillati</taxon>
        <taxon>Actinomycetota</taxon>
        <taxon>Actinomycetes</taxon>
        <taxon>Bifidobacteriales</taxon>
        <taxon>Bifidobacteriaceae</taxon>
        <taxon>Bifidobacterium</taxon>
    </lineage>
</organism>
<dbReference type="Proteomes" id="UP000773064">
    <property type="component" value="Unassembled WGS sequence"/>
</dbReference>
<keyword evidence="1" id="KW-0805">Transcription regulation</keyword>
<feature type="domain" description="Response regulatory" evidence="7">
    <location>
        <begin position="18"/>
        <end position="140"/>
    </location>
</feature>
<evidence type="ECO:0000256" key="3">
    <source>
        <dbReference type="ARBA" id="ARBA00023163"/>
    </source>
</evidence>
<dbReference type="PROSITE" id="PS50110">
    <property type="entry name" value="RESPONSE_REGULATORY"/>
    <property type="match status" value="1"/>
</dbReference>
<dbReference type="SUPFAM" id="SSF46894">
    <property type="entry name" value="C-terminal effector domain of the bipartite response regulators"/>
    <property type="match status" value="1"/>
</dbReference>
<evidence type="ECO:0000313" key="9">
    <source>
        <dbReference type="Proteomes" id="UP000773064"/>
    </source>
</evidence>
<reference evidence="8 9" key="1">
    <citation type="journal article" date="2021" name="Environ. Microbiol.">
        <title>Genetic insights into the dark matter of the mammalian gut microbiota through targeted genome reconstruction.</title>
        <authorList>
            <person name="Lugli G.A."/>
            <person name="Alessandri G."/>
            <person name="Milani C."/>
            <person name="Viappiani A."/>
            <person name="Fontana F."/>
            <person name="Tarracchini C."/>
            <person name="Mancabelli L."/>
            <person name="Argentini C."/>
            <person name="Ruiz L."/>
            <person name="Margolles A."/>
            <person name="van Sinderen D."/>
            <person name="Turroni F."/>
            <person name="Ventura M."/>
        </authorList>
    </citation>
    <scope>NUCLEOTIDE SEQUENCE [LARGE SCALE GENOMIC DNA]</scope>
    <source>
        <strain evidence="8 9">MA2</strain>
    </source>
</reference>
<feature type="modified residue" description="4-aspartylphosphate" evidence="4">
    <location>
        <position position="75"/>
    </location>
</feature>
<dbReference type="SUPFAM" id="SSF52172">
    <property type="entry name" value="CheY-like"/>
    <property type="match status" value="1"/>
</dbReference>
<evidence type="ECO:0000256" key="1">
    <source>
        <dbReference type="ARBA" id="ARBA00023015"/>
    </source>
</evidence>
<evidence type="ECO:0000256" key="4">
    <source>
        <dbReference type="PROSITE-ProRule" id="PRU00169"/>
    </source>
</evidence>
<dbReference type="PANTHER" id="PTHR44688:SF16">
    <property type="entry name" value="DNA-BINDING TRANSCRIPTIONAL ACTIVATOR DEVR_DOSR"/>
    <property type="match status" value="1"/>
</dbReference>
<feature type="region of interest" description="Disordered" evidence="5">
    <location>
        <begin position="149"/>
        <end position="178"/>
    </location>
</feature>
<dbReference type="InterPro" id="IPR016032">
    <property type="entry name" value="Sig_transdc_resp-reg_C-effctor"/>
</dbReference>
<evidence type="ECO:0000313" key="8">
    <source>
        <dbReference type="EMBL" id="MBT1173089.1"/>
    </source>
</evidence>
<proteinExistence type="predicted"/>
<evidence type="ECO:0000256" key="5">
    <source>
        <dbReference type="SAM" id="MobiDB-lite"/>
    </source>
</evidence>
<dbReference type="InterPro" id="IPR000792">
    <property type="entry name" value="Tscrpt_reg_LuxR_C"/>
</dbReference>
<dbReference type="EMBL" id="JAFEJS010000006">
    <property type="protein sequence ID" value="MBT1173089.1"/>
    <property type="molecule type" value="Genomic_DNA"/>
</dbReference>
<accession>A0ABS5UQH4</accession>
<keyword evidence="3" id="KW-0804">Transcription</keyword>
<dbReference type="InterPro" id="IPR036388">
    <property type="entry name" value="WH-like_DNA-bd_sf"/>
</dbReference>
<dbReference type="CDD" id="cd00156">
    <property type="entry name" value="REC"/>
    <property type="match status" value="1"/>
</dbReference>
<evidence type="ECO:0000256" key="2">
    <source>
        <dbReference type="ARBA" id="ARBA00023125"/>
    </source>
</evidence>
<dbReference type="PRINTS" id="PR00038">
    <property type="entry name" value="HTHLUXR"/>
</dbReference>
<keyword evidence="9" id="KW-1185">Reference proteome</keyword>
<dbReference type="SMART" id="SM00421">
    <property type="entry name" value="HTH_LUXR"/>
    <property type="match status" value="1"/>
</dbReference>
<protein>
    <submittedName>
        <fullName evidence="8">Response regulator transcription factor</fullName>
    </submittedName>
</protein>
<dbReference type="InterPro" id="IPR011006">
    <property type="entry name" value="CheY-like_superfamily"/>
</dbReference>
<dbReference type="PROSITE" id="PS50043">
    <property type="entry name" value="HTH_LUXR_2"/>
    <property type="match status" value="1"/>
</dbReference>
<evidence type="ECO:0000259" key="7">
    <source>
        <dbReference type="PROSITE" id="PS50110"/>
    </source>
</evidence>
<dbReference type="CDD" id="cd06170">
    <property type="entry name" value="LuxR_C_like"/>
    <property type="match status" value="1"/>
</dbReference>
<gene>
    <name evidence="8" type="ORF">JS528_06935</name>
</gene>
<dbReference type="Pfam" id="PF00196">
    <property type="entry name" value="GerE"/>
    <property type="match status" value="1"/>
</dbReference>
<dbReference type="Gene3D" id="3.40.50.2300">
    <property type="match status" value="1"/>
</dbReference>
<dbReference type="InterPro" id="IPR001789">
    <property type="entry name" value="Sig_transdc_resp-reg_receiver"/>
</dbReference>
<evidence type="ECO:0000259" key="6">
    <source>
        <dbReference type="PROSITE" id="PS50043"/>
    </source>
</evidence>
<comment type="caution">
    <text evidence="8">The sequence shown here is derived from an EMBL/GenBank/DDBJ whole genome shotgun (WGS) entry which is preliminary data.</text>
</comment>
<dbReference type="RefSeq" id="WP_214358355.1">
    <property type="nucleotide sequence ID" value="NZ_JAFEJS010000006.1"/>
</dbReference>
<name>A0ABS5UQH4_9BIFI</name>
<dbReference type="PANTHER" id="PTHR44688">
    <property type="entry name" value="DNA-BINDING TRANSCRIPTIONAL ACTIVATOR DEVR_DOSR"/>
    <property type="match status" value="1"/>
</dbReference>
<feature type="domain" description="HTH luxR-type" evidence="6">
    <location>
        <begin position="171"/>
        <end position="236"/>
    </location>
</feature>
<keyword evidence="2" id="KW-0238">DNA-binding</keyword>
<sequence>MSSSNQIGHAPHGSMPLRIGVLDNDALALDSIVRMLEMQSRGVRRKVTVWSTTSPAYAIQECRTPSAPTDALLIDMALNGVTGPQIAAEIIKRSPGTVVIGMTSYNLDTYRGAATRAGIATLLDKAAFGPRLLRTIEKIVDARQVVNEAPSPETAVPTPASSEVKSTPIGHESSPKPLTETERTIVLLSLSPLSTKQIGARMGITADTVSSHRRNIKRKLGVDTWFEAIEYCRSLHII</sequence>
<dbReference type="Pfam" id="PF00072">
    <property type="entry name" value="Response_reg"/>
    <property type="match status" value="1"/>
</dbReference>
<keyword evidence="4" id="KW-0597">Phosphoprotein</keyword>